<sequence length="208" mass="22502">MFRISGGGLNPQNPPDYGLGSTVKMNGYILSVVSLLLSLNECAMKRSTTSSTSGREKTKQNAKVPVLVGTQAKSQVRLVSGLLVTGKLVLEYKQGYKEDYFIFQNGLPPPYRHENAEEKQILRGVSGEFRAGELTAIMGPSGAGKSTLLNVMAGYKCVDVSQQVQGDWGAEPTIDVSQQVQGDWEAEPTIDVSMCPNRCKGTGRQNLL</sequence>
<dbReference type="InterPro" id="IPR027417">
    <property type="entry name" value="P-loop_NTPase"/>
</dbReference>
<dbReference type="GO" id="GO:0016887">
    <property type="term" value="F:ATP hydrolysis activity"/>
    <property type="evidence" value="ECO:0007669"/>
    <property type="project" value="InterPro"/>
</dbReference>
<evidence type="ECO:0000256" key="4">
    <source>
        <dbReference type="ARBA" id="ARBA00022692"/>
    </source>
</evidence>
<evidence type="ECO:0000256" key="3">
    <source>
        <dbReference type="ARBA" id="ARBA00022448"/>
    </source>
</evidence>
<dbReference type="PANTHER" id="PTHR48041">
    <property type="entry name" value="ABC TRANSPORTER G FAMILY MEMBER 28"/>
    <property type="match status" value="1"/>
</dbReference>
<dbReference type="PANTHER" id="PTHR48041:SF139">
    <property type="entry name" value="PROTEIN SCARLET"/>
    <property type="match status" value="1"/>
</dbReference>
<keyword evidence="6" id="KW-0472">Membrane</keyword>
<dbReference type="GO" id="GO:0042626">
    <property type="term" value="F:ATPase-coupled transmembrane transporter activity"/>
    <property type="evidence" value="ECO:0007669"/>
    <property type="project" value="TreeGrafter"/>
</dbReference>
<evidence type="ECO:0000256" key="2">
    <source>
        <dbReference type="ARBA" id="ARBA00005814"/>
    </source>
</evidence>
<feature type="domain" description="ABC transporter" evidence="7">
    <location>
        <begin position="122"/>
        <end position="155"/>
    </location>
</feature>
<evidence type="ECO:0000256" key="6">
    <source>
        <dbReference type="ARBA" id="ARBA00023136"/>
    </source>
</evidence>
<evidence type="ECO:0000259" key="7">
    <source>
        <dbReference type="Pfam" id="PF00005"/>
    </source>
</evidence>
<proteinExistence type="inferred from homology"/>
<comment type="similarity">
    <text evidence="2">Belongs to the ABC transporter superfamily. ABCG family. Eye pigment precursor importer (TC 3.A.1.204) subfamily.</text>
</comment>
<evidence type="ECO:0000313" key="8">
    <source>
        <dbReference type="EMBL" id="CAD7443499.1"/>
    </source>
</evidence>
<keyword evidence="3" id="KW-0813">Transport</keyword>
<accession>A0A7R9EYY2</accession>
<protein>
    <recommendedName>
        <fullName evidence="7">ABC transporter domain-containing protein</fullName>
    </recommendedName>
</protein>
<dbReference type="GO" id="GO:0016020">
    <property type="term" value="C:membrane"/>
    <property type="evidence" value="ECO:0007669"/>
    <property type="project" value="UniProtKB-SubCell"/>
</dbReference>
<dbReference type="Gene3D" id="3.40.50.300">
    <property type="entry name" value="P-loop containing nucleotide triphosphate hydrolases"/>
    <property type="match status" value="1"/>
</dbReference>
<keyword evidence="4" id="KW-0812">Transmembrane</keyword>
<dbReference type="SUPFAM" id="SSF52540">
    <property type="entry name" value="P-loop containing nucleoside triphosphate hydrolases"/>
    <property type="match status" value="1"/>
</dbReference>
<dbReference type="AlphaFoldDB" id="A0A7R9EYY2"/>
<dbReference type="InterPro" id="IPR003439">
    <property type="entry name" value="ABC_transporter-like_ATP-bd"/>
</dbReference>
<comment type="subcellular location">
    <subcellularLocation>
        <location evidence="1">Membrane</location>
        <topology evidence="1">Multi-pass membrane protein</topology>
    </subcellularLocation>
</comment>
<gene>
    <name evidence="8" type="ORF">TBIB3V08_LOCUS5905</name>
</gene>
<dbReference type="InterPro" id="IPR050352">
    <property type="entry name" value="ABCG_transporters"/>
</dbReference>
<name>A0A7R9EYY2_9NEOP</name>
<dbReference type="Pfam" id="PF00005">
    <property type="entry name" value="ABC_tran"/>
    <property type="match status" value="1"/>
</dbReference>
<organism evidence="8">
    <name type="scientific">Timema bartmani</name>
    <dbReference type="NCBI Taxonomy" id="61472"/>
    <lineage>
        <taxon>Eukaryota</taxon>
        <taxon>Metazoa</taxon>
        <taxon>Ecdysozoa</taxon>
        <taxon>Arthropoda</taxon>
        <taxon>Hexapoda</taxon>
        <taxon>Insecta</taxon>
        <taxon>Pterygota</taxon>
        <taxon>Neoptera</taxon>
        <taxon>Polyneoptera</taxon>
        <taxon>Phasmatodea</taxon>
        <taxon>Timematodea</taxon>
        <taxon>Timematoidea</taxon>
        <taxon>Timematidae</taxon>
        <taxon>Timema</taxon>
    </lineage>
</organism>
<evidence type="ECO:0000256" key="1">
    <source>
        <dbReference type="ARBA" id="ARBA00004141"/>
    </source>
</evidence>
<keyword evidence="5" id="KW-1133">Transmembrane helix</keyword>
<reference evidence="8" key="1">
    <citation type="submission" date="2020-11" db="EMBL/GenBank/DDBJ databases">
        <authorList>
            <person name="Tran Van P."/>
        </authorList>
    </citation>
    <scope>NUCLEOTIDE SEQUENCE</scope>
</reference>
<dbReference type="GO" id="GO:0005524">
    <property type="term" value="F:ATP binding"/>
    <property type="evidence" value="ECO:0007669"/>
    <property type="project" value="InterPro"/>
</dbReference>
<dbReference type="EMBL" id="OD566167">
    <property type="protein sequence ID" value="CAD7443499.1"/>
    <property type="molecule type" value="Genomic_DNA"/>
</dbReference>
<evidence type="ECO:0000256" key="5">
    <source>
        <dbReference type="ARBA" id="ARBA00022989"/>
    </source>
</evidence>